<dbReference type="RefSeq" id="WP_195718945.1">
    <property type="nucleotide sequence ID" value="NZ_CP064056.1"/>
</dbReference>
<keyword evidence="1" id="KW-0472">Membrane</keyword>
<dbReference type="InterPro" id="IPR052529">
    <property type="entry name" value="Bact_Transport_Assoc"/>
</dbReference>
<feature type="transmembrane region" description="Helical" evidence="1">
    <location>
        <begin position="87"/>
        <end position="103"/>
    </location>
</feature>
<dbReference type="Proteomes" id="UP000594455">
    <property type="component" value="Chromosome"/>
</dbReference>
<feature type="domain" description="DUF418" evidence="2">
    <location>
        <begin position="179"/>
        <end position="314"/>
    </location>
</feature>
<dbReference type="AlphaFoldDB" id="A0A7T1F9S5"/>
<evidence type="ECO:0000313" key="3">
    <source>
        <dbReference type="EMBL" id="QPM75263.1"/>
    </source>
</evidence>
<dbReference type="EMBL" id="CP064056">
    <property type="protein sequence ID" value="QPM75263.1"/>
    <property type="molecule type" value="Genomic_DNA"/>
</dbReference>
<feature type="transmembrane region" description="Helical" evidence="1">
    <location>
        <begin position="130"/>
        <end position="148"/>
    </location>
</feature>
<keyword evidence="4" id="KW-1185">Reference proteome</keyword>
<keyword evidence="1" id="KW-1133">Transmembrane helix</keyword>
<dbReference type="KEGG" id="sllo:ISP08_00555"/>
<proteinExistence type="predicted"/>
<name>A0A7T1F9S5_9STAP</name>
<reference evidence="3 4" key="1">
    <citation type="submission" date="2020-10" db="EMBL/GenBank/DDBJ databases">
        <title>Closed genome sequences of Staphylococcus lloydii sp. nov. and Staphylococcus durrellii sp. nov. Isolated from Captive Fruit Bats (Pteropus livingstonii).</title>
        <authorList>
            <person name="Fountain K."/>
        </authorList>
    </citation>
    <scope>NUCLEOTIDE SEQUENCE [LARGE SCALE GENOMIC DNA]</scope>
    <source>
        <strain evidence="3 4">23_2_7_LY</strain>
    </source>
</reference>
<feature type="transmembrane region" description="Helical" evidence="1">
    <location>
        <begin position="217"/>
        <end position="236"/>
    </location>
</feature>
<feature type="transmembrane region" description="Helical" evidence="1">
    <location>
        <begin position="58"/>
        <end position="75"/>
    </location>
</feature>
<sequence>MVKQRIVGLDIIRGLAICTVIFVNMHEVLPIIEGTKPTFSETDKTINSFFNIFIDEKFISLFTMLFGIGMGIFMNNAKYKNLSPLKLMFRRLLFLFVIGLPLLLYELPFSAYAFYGFIIMFATLIKRKWIILVLSLVVLLYTSTNIAIFNSSSLNIMFLMLFGLYLSESKKIYYLQKNKKFFLVTLSISVIIILILISLHLLGMYDGQQTRSLVTPFQSIVYFIVLLYLTLLTPVQKLLKPFEKVGKMAFTLFILQVLFIIITLKITGIDYPKPTESILYGLPILLFLIIISTTWLAKFKQGPLEKLWRKWTYKNVRYEKHSLNDYL</sequence>
<dbReference type="InterPro" id="IPR007349">
    <property type="entry name" value="DUF418"/>
</dbReference>
<dbReference type="PANTHER" id="PTHR30590">
    <property type="entry name" value="INNER MEMBRANE PROTEIN"/>
    <property type="match status" value="1"/>
</dbReference>
<gene>
    <name evidence="3" type="ORF">ISP08_00555</name>
</gene>
<feature type="transmembrane region" description="Helical" evidence="1">
    <location>
        <begin position="12"/>
        <end position="32"/>
    </location>
</feature>
<keyword evidence="1" id="KW-0812">Transmembrane</keyword>
<dbReference type="PANTHER" id="PTHR30590:SF3">
    <property type="entry name" value="HYPOTHETICAL MEMBRANE SPANNING PROTEIN"/>
    <property type="match status" value="1"/>
</dbReference>
<organism evidence="3 4">
    <name type="scientific">Staphylococcus lloydii</name>
    <dbReference type="NCBI Taxonomy" id="2781774"/>
    <lineage>
        <taxon>Bacteria</taxon>
        <taxon>Bacillati</taxon>
        <taxon>Bacillota</taxon>
        <taxon>Bacilli</taxon>
        <taxon>Bacillales</taxon>
        <taxon>Staphylococcaceae</taxon>
        <taxon>Staphylococcus</taxon>
    </lineage>
</organism>
<evidence type="ECO:0000259" key="2">
    <source>
        <dbReference type="Pfam" id="PF04235"/>
    </source>
</evidence>
<accession>A0A7T1F9S5</accession>
<protein>
    <submittedName>
        <fullName evidence="3">DUF418 domain-containing protein</fullName>
    </submittedName>
</protein>
<evidence type="ECO:0000313" key="4">
    <source>
        <dbReference type="Proteomes" id="UP000594455"/>
    </source>
</evidence>
<feature type="transmembrane region" description="Helical" evidence="1">
    <location>
        <begin position="248"/>
        <end position="266"/>
    </location>
</feature>
<evidence type="ECO:0000256" key="1">
    <source>
        <dbReference type="SAM" id="Phobius"/>
    </source>
</evidence>
<feature type="transmembrane region" description="Helical" evidence="1">
    <location>
        <begin position="278"/>
        <end position="297"/>
    </location>
</feature>
<feature type="transmembrane region" description="Helical" evidence="1">
    <location>
        <begin position="181"/>
        <end position="205"/>
    </location>
</feature>
<dbReference type="Pfam" id="PF04235">
    <property type="entry name" value="DUF418"/>
    <property type="match status" value="1"/>
</dbReference>